<evidence type="ECO:0000259" key="5">
    <source>
        <dbReference type="PROSITE" id="PS51755"/>
    </source>
</evidence>
<dbReference type="EMBL" id="CP022753">
    <property type="protein sequence ID" value="ASU85910.1"/>
    <property type="molecule type" value="Genomic_DNA"/>
</dbReference>
<evidence type="ECO:0000256" key="3">
    <source>
        <dbReference type="PROSITE-ProRule" id="PRU01091"/>
    </source>
</evidence>
<proteinExistence type="predicted"/>
<dbReference type="SMART" id="SM00448">
    <property type="entry name" value="REC"/>
    <property type="match status" value="1"/>
</dbReference>
<evidence type="ECO:0000256" key="2">
    <source>
        <dbReference type="PROSITE-ProRule" id="PRU00169"/>
    </source>
</evidence>
<name>A0A223SCS7_9ACTN</name>
<dbReference type="CDD" id="cd00383">
    <property type="entry name" value="trans_reg_C"/>
    <property type="match status" value="1"/>
</dbReference>
<dbReference type="InterPro" id="IPR011006">
    <property type="entry name" value="CheY-like_superfamily"/>
</dbReference>
<feature type="domain" description="Response regulatory" evidence="4">
    <location>
        <begin position="2"/>
        <end position="117"/>
    </location>
</feature>
<dbReference type="InterPro" id="IPR001789">
    <property type="entry name" value="Sig_transdc_resp-reg_receiver"/>
</dbReference>
<feature type="domain" description="OmpR/PhoB-type" evidence="5">
    <location>
        <begin position="125"/>
        <end position="218"/>
    </location>
</feature>
<dbReference type="RefSeq" id="WP_026125742.1">
    <property type="nucleotide sequence ID" value="NZ_ANBG01000164.1"/>
</dbReference>
<dbReference type="PANTHER" id="PTHR48111">
    <property type="entry name" value="REGULATOR OF RPOS"/>
    <property type="match status" value="1"/>
</dbReference>
<keyword evidence="7" id="KW-1185">Reference proteome</keyword>
<organism evidence="6 7">
    <name type="scientific">Nocardiopsis gilva YIM 90087</name>
    <dbReference type="NCBI Taxonomy" id="1235441"/>
    <lineage>
        <taxon>Bacteria</taxon>
        <taxon>Bacillati</taxon>
        <taxon>Actinomycetota</taxon>
        <taxon>Actinomycetes</taxon>
        <taxon>Streptosporangiales</taxon>
        <taxon>Nocardiopsidaceae</taxon>
        <taxon>Nocardiopsis</taxon>
    </lineage>
</organism>
<dbReference type="InterPro" id="IPR001867">
    <property type="entry name" value="OmpR/PhoB-type_DNA-bd"/>
</dbReference>
<evidence type="ECO:0000313" key="6">
    <source>
        <dbReference type="EMBL" id="ASU85910.1"/>
    </source>
</evidence>
<dbReference type="SMART" id="SM00862">
    <property type="entry name" value="Trans_reg_C"/>
    <property type="match status" value="1"/>
</dbReference>
<sequence length="218" mass="23734">MRVLIVEDEPSLAASIAEGLRGEGMAVDVAADGATGSEMAAVHGYDVIVLDRDLPRLHGDEICRRIAADPDADARVLMLTAAGEVDDRVAGLSLGADDYLAKPFAYRELVARVYALGRRSRPAPPPTLERRGVRLDPLRRTAERDGRALDLTAKELGVLEELLRADGAPVTATQLTEKVWDEHLDPFSGVLKVVVHRLRRKLGRPPLIETVPGHGYRI</sequence>
<dbReference type="Pfam" id="PF00072">
    <property type="entry name" value="Response_reg"/>
    <property type="match status" value="1"/>
</dbReference>
<dbReference type="GO" id="GO:0032993">
    <property type="term" value="C:protein-DNA complex"/>
    <property type="evidence" value="ECO:0007669"/>
    <property type="project" value="TreeGrafter"/>
</dbReference>
<gene>
    <name evidence="6" type="ORF">CDO52_26695</name>
</gene>
<dbReference type="KEGG" id="ngv:CDO52_26695"/>
<dbReference type="GO" id="GO:0005829">
    <property type="term" value="C:cytosol"/>
    <property type="evidence" value="ECO:0007669"/>
    <property type="project" value="TreeGrafter"/>
</dbReference>
<keyword evidence="2" id="KW-0597">Phosphoprotein</keyword>
<keyword evidence="1 3" id="KW-0238">DNA-binding</keyword>
<dbReference type="SUPFAM" id="SSF52172">
    <property type="entry name" value="CheY-like"/>
    <property type="match status" value="1"/>
</dbReference>
<evidence type="ECO:0000313" key="7">
    <source>
        <dbReference type="Proteomes" id="UP000215005"/>
    </source>
</evidence>
<dbReference type="Gene3D" id="6.10.250.690">
    <property type="match status" value="1"/>
</dbReference>
<protein>
    <submittedName>
        <fullName evidence="6">DNA-binding response regulator</fullName>
    </submittedName>
</protein>
<feature type="modified residue" description="4-aspartylphosphate" evidence="2">
    <location>
        <position position="51"/>
    </location>
</feature>
<dbReference type="GO" id="GO:0000976">
    <property type="term" value="F:transcription cis-regulatory region binding"/>
    <property type="evidence" value="ECO:0007669"/>
    <property type="project" value="TreeGrafter"/>
</dbReference>
<evidence type="ECO:0000256" key="1">
    <source>
        <dbReference type="ARBA" id="ARBA00023125"/>
    </source>
</evidence>
<dbReference type="Gene3D" id="3.40.50.2300">
    <property type="match status" value="1"/>
</dbReference>
<dbReference type="AlphaFoldDB" id="A0A223SCS7"/>
<dbReference type="InterPro" id="IPR039420">
    <property type="entry name" value="WalR-like"/>
</dbReference>
<dbReference type="PROSITE" id="PS50110">
    <property type="entry name" value="RESPONSE_REGULATORY"/>
    <property type="match status" value="1"/>
</dbReference>
<dbReference type="PANTHER" id="PTHR48111:SF36">
    <property type="entry name" value="TRANSCRIPTIONAL REGULATORY PROTEIN CUTR"/>
    <property type="match status" value="1"/>
</dbReference>
<dbReference type="OrthoDB" id="116118at2"/>
<dbReference type="Gene3D" id="1.10.10.10">
    <property type="entry name" value="Winged helix-like DNA-binding domain superfamily/Winged helix DNA-binding domain"/>
    <property type="match status" value="1"/>
</dbReference>
<reference evidence="6 7" key="1">
    <citation type="submission" date="2017-08" db="EMBL/GenBank/DDBJ databases">
        <title>The complete genome sequence of Nocardiopsis gilva YIM 90087.</title>
        <authorList>
            <person name="Yin M."/>
            <person name="Tang S."/>
        </authorList>
    </citation>
    <scope>NUCLEOTIDE SEQUENCE [LARGE SCALE GENOMIC DNA]</scope>
    <source>
        <strain evidence="6 7">YIM 90087</strain>
    </source>
</reference>
<dbReference type="GO" id="GO:0006355">
    <property type="term" value="P:regulation of DNA-templated transcription"/>
    <property type="evidence" value="ECO:0007669"/>
    <property type="project" value="InterPro"/>
</dbReference>
<dbReference type="InterPro" id="IPR036388">
    <property type="entry name" value="WH-like_DNA-bd_sf"/>
</dbReference>
<evidence type="ECO:0000259" key="4">
    <source>
        <dbReference type="PROSITE" id="PS50110"/>
    </source>
</evidence>
<feature type="DNA-binding region" description="OmpR/PhoB-type" evidence="3">
    <location>
        <begin position="125"/>
        <end position="218"/>
    </location>
</feature>
<accession>A0A223SCS7</accession>
<dbReference type="Pfam" id="PF00486">
    <property type="entry name" value="Trans_reg_C"/>
    <property type="match status" value="1"/>
</dbReference>
<dbReference type="PROSITE" id="PS51755">
    <property type="entry name" value="OMPR_PHOB"/>
    <property type="match status" value="1"/>
</dbReference>
<dbReference type="GO" id="GO:0000156">
    <property type="term" value="F:phosphorelay response regulator activity"/>
    <property type="evidence" value="ECO:0007669"/>
    <property type="project" value="TreeGrafter"/>
</dbReference>
<dbReference type="Proteomes" id="UP000215005">
    <property type="component" value="Chromosome"/>
</dbReference>